<gene>
    <name evidence="2" type="ORF">KY290_033438</name>
</gene>
<comment type="caution">
    <text evidence="2">The sequence shown here is derived from an EMBL/GenBank/DDBJ whole genome shotgun (WGS) entry which is preliminary data.</text>
</comment>
<evidence type="ECO:0000256" key="1">
    <source>
        <dbReference type="SAM" id="MobiDB-lite"/>
    </source>
</evidence>
<evidence type="ECO:0000313" key="3">
    <source>
        <dbReference type="Proteomes" id="UP000826656"/>
    </source>
</evidence>
<dbReference type="EMBL" id="JAIVGD010000026">
    <property type="protein sequence ID" value="KAH0740395.1"/>
    <property type="molecule type" value="Genomic_DNA"/>
</dbReference>
<organism evidence="2 3">
    <name type="scientific">Solanum tuberosum</name>
    <name type="common">Potato</name>
    <dbReference type="NCBI Taxonomy" id="4113"/>
    <lineage>
        <taxon>Eukaryota</taxon>
        <taxon>Viridiplantae</taxon>
        <taxon>Streptophyta</taxon>
        <taxon>Embryophyta</taxon>
        <taxon>Tracheophyta</taxon>
        <taxon>Spermatophyta</taxon>
        <taxon>Magnoliopsida</taxon>
        <taxon>eudicotyledons</taxon>
        <taxon>Gunneridae</taxon>
        <taxon>Pentapetalae</taxon>
        <taxon>asterids</taxon>
        <taxon>lamiids</taxon>
        <taxon>Solanales</taxon>
        <taxon>Solanaceae</taxon>
        <taxon>Solanoideae</taxon>
        <taxon>Solaneae</taxon>
        <taxon>Solanum</taxon>
    </lineage>
</organism>
<dbReference type="Proteomes" id="UP000826656">
    <property type="component" value="Unassembled WGS sequence"/>
</dbReference>
<proteinExistence type="predicted"/>
<feature type="compositionally biased region" description="Acidic residues" evidence="1">
    <location>
        <begin position="143"/>
        <end position="165"/>
    </location>
</feature>
<keyword evidence="3" id="KW-1185">Reference proteome</keyword>
<sequence length="215" mass="24676">MTRKTQEVENLLQPILDDDDGNKFECKYVLTSLTDNMDDCISSHLRSKSDATMMDEQLDFLLLNPYHLSKHLAEKMFPGVTQYEVLQNVCGNVKDFHGLIVNGCIKHEMIKNVIPQFQLMAERIGHFLWEDQTDEASQLSELDKDDQTDEDKDDQTDEDKDDQTYEDSQLSELNEDEQTNEHAQLSKQDEDDQNDGDSQLSTLQASTSTLEECSN</sequence>
<feature type="region of interest" description="Disordered" evidence="1">
    <location>
        <begin position="136"/>
        <end position="215"/>
    </location>
</feature>
<evidence type="ECO:0000313" key="2">
    <source>
        <dbReference type="EMBL" id="KAH0740395.1"/>
    </source>
</evidence>
<name>A0ABQ7U0J3_SOLTU</name>
<accession>A0ABQ7U0J3</accession>
<reference evidence="2 3" key="1">
    <citation type="journal article" date="2021" name="bioRxiv">
        <title>Chromosome-scale and haplotype-resolved genome assembly of a tetraploid potato cultivar.</title>
        <authorList>
            <person name="Sun H."/>
            <person name="Jiao W.-B."/>
            <person name="Krause K."/>
            <person name="Campoy J.A."/>
            <person name="Goel M."/>
            <person name="Folz-Donahue K."/>
            <person name="Kukat C."/>
            <person name="Huettel B."/>
            <person name="Schneeberger K."/>
        </authorList>
    </citation>
    <scope>NUCLEOTIDE SEQUENCE [LARGE SCALE GENOMIC DNA]</scope>
    <source>
        <strain evidence="2">SolTubOtavaFocal</strain>
        <tissue evidence="2">Leaves</tissue>
    </source>
</reference>
<protein>
    <submittedName>
        <fullName evidence="2">Uncharacterized protein</fullName>
    </submittedName>
</protein>
<feature type="compositionally biased region" description="Low complexity" evidence="1">
    <location>
        <begin position="198"/>
        <end position="215"/>
    </location>
</feature>